<evidence type="ECO:0000256" key="6">
    <source>
        <dbReference type="ARBA" id="ARBA00022737"/>
    </source>
</evidence>
<comment type="catalytic activity">
    <reaction evidence="8 9">
        <text>geranylgeranyl diphosphate + L-cysteinyl-[protein] = S-geranylgeranyl-L-cysteinyl-[protein] + diphosphate</text>
        <dbReference type="Rhea" id="RHEA:21240"/>
        <dbReference type="Rhea" id="RHEA-COMP:10131"/>
        <dbReference type="Rhea" id="RHEA-COMP:11537"/>
        <dbReference type="ChEBI" id="CHEBI:29950"/>
        <dbReference type="ChEBI" id="CHEBI:33019"/>
        <dbReference type="ChEBI" id="CHEBI:57533"/>
        <dbReference type="ChEBI" id="CHEBI:86021"/>
        <dbReference type="EC" id="2.5.1.60"/>
    </reaction>
</comment>
<dbReference type="Gene3D" id="1.25.40.120">
    <property type="entry name" value="Protein prenylyltransferase"/>
    <property type="match status" value="1"/>
</dbReference>
<dbReference type="EMBL" id="KZ451906">
    <property type="protein sequence ID" value="PKA63986.1"/>
    <property type="molecule type" value="Genomic_DNA"/>
</dbReference>
<evidence type="ECO:0000256" key="4">
    <source>
        <dbReference type="ARBA" id="ARBA00022602"/>
    </source>
</evidence>
<keyword evidence="4 9" id="KW-0637">Prenyltransferase</keyword>
<keyword evidence="12" id="KW-1185">Reference proteome</keyword>
<sequence>MNAAPIAIRAAFSYCVQQVRRYDYHHYLSLLHLPPAMRRAAFAFRAFNIEISRAMDLTSEPRVGLMRLLWWQEAVDKVFAKKLVEQPVARALSSVISEHKISKQWLKRSIEARINDANREDNSIPKCTSDLEKYAEDTQSTILYMTLQAGGIQSTAADHAASHIGKASGLLLLLKSLPYHFGRTGKIPYIPADVAEKYGLLTTINGRSEIVIEFGEQISEAVFDVASVAGAHLQKARGLASTVPQEAFPVLLPAVSAQVLLDSLQRSHFNVFDSSLARGVLGISPLRYQLKLKWYAWRRHDGIRAIERRTDRRKCTADRAGLGNPRTPLLPPPRPRSSEISKPNFCTTTNIACIVPYADDAISASSKLLEINPEIYTAWNYRKRAFEQRLQESTDQELIKSLVEAELRVVEAALRRNPKSYGAWYHRKWVLNRGVVEVDFDREFRLIDQLLKADPRNFHGWNYRRFVAKLKVVPEVEELKFTMDMIDTNFSNYSAWHNRSALLSCMLSTKVLGFDERAKILAEEYELVRQALFTDPSDQSGWFYHLWLLDQTVSPDEVLLVSTWPPHGSDWVLSIAENPACYKLSQLSSLSNYFLQSGKLPIVLYFNQSVKGVKSSSISVNSTFLKNEDLVWTPVPPTKSEEALCWVTYLHFQNIQQCDSKTKAYSIEVDLDHSQNIISSSGLHHCHPLNLRFHLTLSSASVRHSGGELVDDLFIWNCDGGDSAEESNIIMPFDQLNISGHPVPEFCRWKLETINKEKNLFTEISEENCKFVKLTLARLLVARDAMLSSTTPVTERLIHLRDALELFEDLIKLDPKHARYYEDQRSLVLMNQIQFPLIRVLNVIPNSSGCLLGLETLQLLTCLNLGHNKFNSFTAFGPLKFLGSLRVLDISFNEIGSHSADTTRYLFSSPLSHSLELDKKFTLDFCNAKIKASEHWEAIILFKDLNLKQLDIKGNIVADENFRDLLVKLLPTIRWLDGERL</sequence>
<evidence type="ECO:0000313" key="12">
    <source>
        <dbReference type="Proteomes" id="UP000236161"/>
    </source>
</evidence>
<evidence type="ECO:0000256" key="1">
    <source>
        <dbReference type="ARBA" id="ARBA00006734"/>
    </source>
</evidence>
<evidence type="ECO:0000256" key="8">
    <source>
        <dbReference type="ARBA" id="ARBA00047658"/>
    </source>
</evidence>
<evidence type="ECO:0000256" key="2">
    <source>
        <dbReference type="ARBA" id="ARBA00012656"/>
    </source>
</evidence>
<evidence type="ECO:0000256" key="10">
    <source>
        <dbReference type="SAM" id="MobiDB-lite"/>
    </source>
</evidence>
<dbReference type="AlphaFoldDB" id="A0A2I0B863"/>
<dbReference type="Pfam" id="PF01239">
    <property type="entry name" value="PPTA"/>
    <property type="match status" value="5"/>
</dbReference>
<dbReference type="GO" id="GO:0005968">
    <property type="term" value="C:Rab-protein geranylgeranyltransferase complex"/>
    <property type="evidence" value="ECO:0007669"/>
    <property type="project" value="TreeGrafter"/>
</dbReference>
<dbReference type="InterPro" id="IPR002088">
    <property type="entry name" value="Prenyl_trans_a"/>
</dbReference>
<organism evidence="11 12">
    <name type="scientific">Apostasia shenzhenica</name>
    <dbReference type="NCBI Taxonomy" id="1088818"/>
    <lineage>
        <taxon>Eukaryota</taxon>
        <taxon>Viridiplantae</taxon>
        <taxon>Streptophyta</taxon>
        <taxon>Embryophyta</taxon>
        <taxon>Tracheophyta</taxon>
        <taxon>Spermatophyta</taxon>
        <taxon>Magnoliopsida</taxon>
        <taxon>Liliopsida</taxon>
        <taxon>Asparagales</taxon>
        <taxon>Orchidaceae</taxon>
        <taxon>Apostasioideae</taxon>
        <taxon>Apostasia</taxon>
    </lineage>
</organism>
<dbReference type="FunFam" id="1.25.40.120:FF:000035">
    <property type="entry name" value="Geranylgeranyl transferase type-2 subunit alpha"/>
    <property type="match status" value="1"/>
</dbReference>
<evidence type="ECO:0000256" key="5">
    <source>
        <dbReference type="ARBA" id="ARBA00022679"/>
    </source>
</evidence>
<dbReference type="STRING" id="1088818.A0A2I0B863"/>
<dbReference type="Pfam" id="PF00494">
    <property type="entry name" value="SQS_PSY"/>
    <property type="match status" value="1"/>
</dbReference>
<protein>
    <recommendedName>
        <fullName evidence="3 9">Geranylgeranyl transferase type-2 subunit alpha</fullName>
        <ecNumber evidence="2 9">2.5.1.60</ecNumber>
    </recommendedName>
    <alternativeName>
        <fullName evidence="7 9">Geranylgeranyl transferase type II subunit alpha</fullName>
    </alternativeName>
</protein>
<dbReference type="FunFam" id="1.10.600.10:FF:000022">
    <property type="entry name" value="NADH dehydrogenase complex assembly factor 6-like protein"/>
    <property type="match status" value="1"/>
</dbReference>
<reference evidence="11 12" key="1">
    <citation type="journal article" date="2017" name="Nature">
        <title>The Apostasia genome and the evolution of orchids.</title>
        <authorList>
            <person name="Zhang G.Q."/>
            <person name="Liu K.W."/>
            <person name="Li Z."/>
            <person name="Lohaus R."/>
            <person name="Hsiao Y.Y."/>
            <person name="Niu S.C."/>
            <person name="Wang J.Y."/>
            <person name="Lin Y.C."/>
            <person name="Xu Q."/>
            <person name="Chen L.J."/>
            <person name="Yoshida K."/>
            <person name="Fujiwara S."/>
            <person name="Wang Z.W."/>
            <person name="Zhang Y.Q."/>
            <person name="Mitsuda N."/>
            <person name="Wang M."/>
            <person name="Liu G.H."/>
            <person name="Pecoraro L."/>
            <person name="Huang H.X."/>
            <person name="Xiao X.J."/>
            <person name="Lin M."/>
            <person name="Wu X.Y."/>
            <person name="Wu W.L."/>
            <person name="Chen Y.Y."/>
            <person name="Chang S.B."/>
            <person name="Sakamoto S."/>
            <person name="Ohme-Takagi M."/>
            <person name="Yagi M."/>
            <person name="Zeng S.J."/>
            <person name="Shen C.Y."/>
            <person name="Yeh C.M."/>
            <person name="Luo Y.B."/>
            <person name="Tsai W.C."/>
            <person name="Van de Peer Y."/>
            <person name="Liu Z.J."/>
        </authorList>
    </citation>
    <scope>NUCLEOTIDE SEQUENCE [LARGE SCALE GENOMIC DNA]</scope>
    <source>
        <strain evidence="12">cv. Shenzhen</strain>
        <tissue evidence="11">Stem</tissue>
    </source>
</reference>
<gene>
    <name evidence="11" type="primary">FTA</name>
    <name evidence="11" type="ORF">AXF42_Ash004998</name>
</gene>
<comment type="function">
    <text evidence="9">Catalyzes the transfer of a geranyl-geranyl moiety from geranyl-geranyl pyrophosphate to cysteines occuring in specific C-terminal amino acid sequences.</text>
</comment>
<proteinExistence type="inferred from homology"/>
<evidence type="ECO:0000313" key="11">
    <source>
        <dbReference type="EMBL" id="PKA63986.1"/>
    </source>
</evidence>
<dbReference type="OrthoDB" id="1658at2759"/>
<dbReference type="GO" id="GO:0010287">
    <property type="term" value="C:plastoglobule"/>
    <property type="evidence" value="ECO:0007669"/>
    <property type="project" value="UniProtKB-ARBA"/>
</dbReference>
<keyword evidence="5 9" id="KW-0808">Transferase</keyword>
<feature type="region of interest" description="Disordered" evidence="10">
    <location>
        <begin position="314"/>
        <end position="341"/>
    </location>
</feature>
<dbReference type="GO" id="GO:0004663">
    <property type="term" value="F:Rab geranylgeranyltransferase activity"/>
    <property type="evidence" value="ECO:0007669"/>
    <property type="project" value="UniProtKB-UniRule"/>
</dbReference>
<dbReference type="SUPFAM" id="SSF52058">
    <property type="entry name" value="L domain-like"/>
    <property type="match status" value="1"/>
</dbReference>
<name>A0A2I0B863_9ASPA</name>
<dbReference type="PANTHER" id="PTHR11129">
    <property type="entry name" value="PROTEIN FARNESYLTRANSFERASE ALPHA SUBUNIT/RAB GERANYLGERANYL TRANSFERASE ALPHA SUBUNIT"/>
    <property type="match status" value="1"/>
</dbReference>
<dbReference type="InterPro" id="IPR032675">
    <property type="entry name" value="LRR_dom_sf"/>
</dbReference>
<evidence type="ECO:0000256" key="7">
    <source>
        <dbReference type="ARBA" id="ARBA00031267"/>
    </source>
</evidence>
<dbReference type="SUPFAM" id="SSF48576">
    <property type="entry name" value="Terpenoid synthases"/>
    <property type="match status" value="1"/>
</dbReference>
<accession>A0A2I0B863</accession>
<dbReference type="InterPro" id="IPR002060">
    <property type="entry name" value="Squ/phyt_synthse"/>
</dbReference>
<dbReference type="SUPFAM" id="SSF48439">
    <property type="entry name" value="Protein prenylyltransferase"/>
    <property type="match status" value="1"/>
</dbReference>
<dbReference type="EC" id="2.5.1.60" evidence="2 9"/>
<comment type="similarity">
    <text evidence="1 9">Belongs to the protein prenyltransferase subunit alpha family.</text>
</comment>
<dbReference type="Gene3D" id="1.10.600.10">
    <property type="entry name" value="Farnesyl Diphosphate Synthase"/>
    <property type="match status" value="1"/>
</dbReference>
<evidence type="ECO:0000256" key="9">
    <source>
        <dbReference type="RuleBase" id="RU367120"/>
    </source>
</evidence>
<evidence type="ECO:0000256" key="3">
    <source>
        <dbReference type="ARBA" id="ARBA00014772"/>
    </source>
</evidence>
<dbReference type="Gene3D" id="3.80.10.10">
    <property type="entry name" value="Ribonuclease Inhibitor"/>
    <property type="match status" value="1"/>
</dbReference>
<dbReference type="GO" id="GO:0097354">
    <property type="term" value="P:prenylation"/>
    <property type="evidence" value="ECO:0007669"/>
    <property type="project" value="UniProtKB-UniRule"/>
</dbReference>
<dbReference type="PROSITE" id="PS51147">
    <property type="entry name" value="PFTA"/>
    <property type="match status" value="5"/>
</dbReference>
<dbReference type="Proteomes" id="UP000236161">
    <property type="component" value="Unassembled WGS sequence"/>
</dbReference>
<dbReference type="PANTHER" id="PTHR11129:SF2">
    <property type="entry name" value="GERANYLGERANYL TRANSFERASE TYPE-2 SUBUNIT ALPHA"/>
    <property type="match status" value="1"/>
</dbReference>
<dbReference type="InterPro" id="IPR008949">
    <property type="entry name" value="Isoprenoid_synthase_dom_sf"/>
</dbReference>
<keyword evidence="6" id="KW-0677">Repeat</keyword>